<dbReference type="AlphaFoldDB" id="A0A4Y2RTG8"/>
<comment type="caution">
    <text evidence="1">The sequence shown here is derived from an EMBL/GenBank/DDBJ whole genome shotgun (WGS) entry which is preliminary data.</text>
</comment>
<keyword evidence="2" id="KW-1185">Reference proteome</keyword>
<name>A0A4Y2RTG8_ARAVE</name>
<accession>A0A4Y2RTG8</accession>
<reference evidence="1 2" key="1">
    <citation type="journal article" date="2019" name="Sci. Rep.">
        <title>Orb-weaving spider Araneus ventricosus genome elucidates the spidroin gene catalogue.</title>
        <authorList>
            <person name="Kono N."/>
            <person name="Nakamura H."/>
            <person name="Ohtoshi R."/>
            <person name="Moran D.A.P."/>
            <person name="Shinohara A."/>
            <person name="Yoshida Y."/>
            <person name="Fujiwara M."/>
            <person name="Mori M."/>
            <person name="Tomita M."/>
            <person name="Arakawa K."/>
        </authorList>
    </citation>
    <scope>NUCLEOTIDE SEQUENCE [LARGE SCALE GENOMIC DNA]</scope>
</reference>
<evidence type="ECO:0000313" key="2">
    <source>
        <dbReference type="Proteomes" id="UP000499080"/>
    </source>
</evidence>
<dbReference type="Proteomes" id="UP000499080">
    <property type="component" value="Unassembled WGS sequence"/>
</dbReference>
<dbReference type="EMBL" id="BGPR01018376">
    <property type="protein sequence ID" value="GBN79011.1"/>
    <property type="molecule type" value="Genomic_DNA"/>
</dbReference>
<gene>
    <name evidence="1" type="ORF">AVEN_56667_1</name>
</gene>
<protein>
    <submittedName>
        <fullName evidence="1">Uncharacterized protein</fullName>
    </submittedName>
</protein>
<organism evidence="1 2">
    <name type="scientific">Araneus ventricosus</name>
    <name type="common">Orbweaver spider</name>
    <name type="synonym">Epeira ventricosa</name>
    <dbReference type="NCBI Taxonomy" id="182803"/>
    <lineage>
        <taxon>Eukaryota</taxon>
        <taxon>Metazoa</taxon>
        <taxon>Ecdysozoa</taxon>
        <taxon>Arthropoda</taxon>
        <taxon>Chelicerata</taxon>
        <taxon>Arachnida</taxon>
        <taxon>Araneae</taxon>
        <taxon>Araneomorphae</taxon>
        <taxon>Entelegynae</taxon>
        <taxon>Araneoidea</taxon>
        <taxon>Araneidae</taxon>
        <taxon>Araneus</taxon>
    </lineage>
</organism>
<evidence type="ECO:0000313" key="1">
    <source>
        <dbReference type="EMBL" id="GBN79011.1"/>
    </source>
</evidence>
<proteinExistence type="predicted"/>
<sequence>MALRKSVVHFWSEADTLALIEKFPFKGHFWSDINKIWQEKVEDKVKDKISKLVFPESLRRRMNLIAKPIGLQIPEWKKFMEQWLCDSRESLDMHLLKELCWTSAGALDYEKTEKRIVSLATIDVVKRFKTACGHYLVHSLPVVWKELPEEHKSWLWNNRFISLDKDTLLQFYCAYVLNGEEYKLLETHLDFHREAFASSANRVFHEELNRFSVGGYPWAFPREMSTDVLCYLLSQINPEQQMQVLMDFPGHLFRIFLHWSWQDLFLEKKNLIWNFLPAGSTYDDLLHHIRLKIRFSNYYFPELFQEFFRRSPRDFRKHFVNQDCLGKPLFSEFINIEDKETVRVILRNIDAEDIVRLVSCFRIFECLESLLGRKGQDVVELCVPEACPSKEDRETLKVVYMGFLKENETSGVLWRKRKGNGSLNPSMKPMRMVLRREAWKMRQ</sequence>